<dbReference type="Proteomes" id="UP000501421">
    <property type="component" value="Chromosome"/>
</dbReference>
<accession>A0A679FRA7</accession>
<feature type="region of interest" description="Disordered" evidence="1">
    <location>
        <begin position="1"/>
        <end position="58"/>
    </location>
</feature>
<proteinExistence type="predicted"/>
<feature type="compositionally biased region" description="Basic and acidic residues" evidence="1">
    <location>
        <begin position="1"/>
        <end position="20"/>
    </location>
</feature>
<evidence type="ECO:0000313" key="3">
    <source>
        <dbReference type="Proteomes" id="UP000501421"/>
    </source>
</evidence>
<organism evidence="2 3">
    <name type="scientific">Geobacillus subterraneus</name>
    <dbReference type="NCBI Taxonomy" id="129338"/>
    <lineage>
        <taxon>Bacteria</taxon>
        <taxon>Bacillati</taxon>
        <taxon>Bacillota</taxon>
        <taxon>Bacilli</taxon>
        <taxon>Bacillales</taxon>
        <taxon>Anoxybacillaceae</taxon>
        <taxon>Geobacillus</taxon>
    </lineage>
</organism>
<keyword evidence="3" id="KW-1185">Reference proteome</keyword>
<evidence type="ECO:0000256" key="1">
    <source>
        <dbReference type="SAM" id="MobiDB-lite"/>
    </source>
</evidence>
<evidence type="ECO:0000313" key="2">
    <source>
        <dbReference type="EMBL" id="BBW96787.1"/>
    </source>
</evidence>
<sequence length="58" mass="6575">MSHHAKGNEKRSRKTQERGRLTVFAKTSGSQMKRSARRTPPCGPFPTDAKRRQAHVNT</sequence>
<dbReference type="EMBL" id="AP022557">
    <property type="protein sequence ID" value="BBW96787.1"/>
    <property type="molecule type" value="Genomic_DNA"/>
</dbReference>
<dbReference type="AlphaFoldDB" id="A0A679FRA7"/>
<gene>
    <name evidence="2" type="ORF">GsuE55_16200</name>
</gene>
<reference evidence="3" key="1">
    <citation type="journal article" date="2020" name="Microbiol. Resour. Announc.">
        <title>Complete Genome Sequence of Geobacillus sp. Strain E55-1, Isolated from Mine Geyser in Japan.</title>
        <authorList>
            <person name="Miyazaki K."/>
            <person name="Hase E."/>
            <person name="Tokito N."/>
        </authorList>
    </citation>
    <scope>NUCLEOTIDE SEQUENCE [LARGE SCALE GENOMIC DNA]</scope>
    <source>
        <strain evidence="3">E55-1</strain>
    </source>
</reference>
<protein>
    <submittedName>
        <fullName evidence="2">Uncharacterized protein</fullName>
    </submittedName>
</protein>
<name>A0A679FRA7_9BACL</name>